<gene>
    <name evidence="4" type="ORF">SAMN03080614_10763</name>
</gene>
<dbReference type="SUPFAM" id="SSF54631">
    <property type="entry name" value="CBS-domain pair"/>
    <property type="match status" value="1"/>
</dbReference>
<dbReference type="PANTHER" id="PTHR43080:SF2">
    <property type="entry name" value="CBS DOMAIN-CONTAINING PROTEIN"/>
    <property type="match status" value="1"/>
</dbReference>
<dbReference type="InterPro" id="IPR051257">
    <property type="entry name" value="Diverse_CBS-Domain"/>
</dbReference>
<feature type="domain" description="CBS" evidence="3">
    <location>
        <begin position="96"/>
        <end position="148"/>
    </location>
</feature>
<keyword evidence="1 2" id="KW-0129">CBS domain</keyword>
<dbReference type="PANTHER" id="PTHR43080">
    <property type="entry name" value="CBS DOMAIN-CONTAINING PROTEIN CBSX3, MITOCHONDRIAL"/>
    <property type="match status" value="1"/>
</dbReference>
<dbReference type="Gene3D" id="3.10.580.10">
    <property type="entry name" value="CBS-domain"/>
    <property type="match status" value="1"/>
</dbReference>
<evidence type="ECO:0000259" key="3">
    <source>
        <dbReference type="PROSITE" id="PS51371"/>
    </source>
</evidence>
<evidence type="ECO:0000256" key="1">
    <source>
        <dbReference type="ARBA" id="ARBA00023122"/>
    </source>
</evidence>
<dbReference type="Pfam" id="PF00571">
    <property type="entry name" value="CBS"/>
    <property type="match status" value="2"/>
</dbReference>
<evidence type="ECO:0000256" key="2">
    <source>
        <dbReference type="PROSITE-ProRule" id="PRU00703"/>
    </source>
</evidence>
<protein>
    <submittedName>
        <fullName evidence="4">CBS domain-containing protein</fullName>
    </submittedName>
</protein>
<organism evidence="4 5">
    <name type="scientific">Anaerobranca gottschalkii DSM 13577</name>
    <dbReference type="NCBI Taxonomy" id="1120990"/>
    <lineage>
        <taxon>Bacteria</taxon>
        <taxon>Bacillati</taxon>
        <taxon>Bacillota</taxon>
        <taxon>Clostridia</taxon>
        <taxon>Eubacteriales</taxon>
        <taxon>Proteinivoracaceae</taxon>
        <taxon>Anaerobranca</taxon>
    </lineage>
</organism>
<proteinExistence type="predicted"/>
<evidence type="ECO:0000313" key="4">
    <source>
        <dbReference type="EMBL" id="SET19391.1"/>
    </source>
</evidence>
<dbReference type="SMART" id="SM00116">
    <property type="entry name" value="CBS"/>
    <property type="match status" value="2"/>
</dbReference>
<dbReference type="RefSeq" id="WP_091351516.1">
    <property type="nucleotide sequence ID" value="NZ_FOIF01000076.1"/>
</dbReference>
<dbReference type="OrthoDB" id="9802114at2"/>
<dbReference type="AlphaFoldDB" id="A0A1I0CIE6"/>
<keyword evidence="5" id="KW-1185">Reference proteome</keyword>
<dbReference type="Proteomes" id="UP000243819">
    <property type="component" value="Unassembled WGS sequence"/>
</dbReference>
<dbReference type="EMBL" id="FOIF01000076">
    <property type="protein sequence ID" value="SET19391.1"/>
    <property type="molecule type" value="Genomic_DNA"/>
</dbReference>
<dbReference type="PROSITE" id="PS51371">
    <property type="entry name" value="CBS"/>
    <property type="match status" value="2"/>
</dbReference>
<accession>A0A1I0CIE6</accession>
<feature type="domain" description="CBS" evidence="3">
    <location>
        <begin position="7"/>
        <end position="66"/>
    </location>
</feature>
<sequence>MLVKDVMTKEVYTVNPKATLRDVAYLLAVHGVGGFPVVDDRGTLIGIITEKEVYKPKEQIDLDNDLLLGSLLNLRNPQRFISELADSADVPVVSVMVSNPITIQENASIKEAMQVLYENNIGRLPVINENGYLVGIITKGDLSRVIEK</sequence>
<evidence type="ECO:0000313" key="5">
    <source>
        <dbReference type="Proteomes" id="UP000243819"/>
    </source>
</evidence>
<dbReference type="InterPro" id="IPR046342">
    <property type="entry name" value="CBS_dom_sf"/>
</dbReference>
<reference evidence="5" key="1">
    <citation type="submission" date="2016-10" db="EMBL/GenBank/DDBJ databases">
        <authorList>
            <person name="Varghese N."/>
            <person name="Submissions S."/>
        </authorList>
    </citation>
    <scope>NUCLEOTIDE SEQUENCE [LARGE SCALE GENOMIC DNA]</scope>
    <source>
        <strain evidence="5">DSM 13577</strain>
    </source>
</reference>
<name>A0A1I0CIE6_9FIRM</name>
<dbReference type="STRING" id="1120990.SAMN03080614_10763"/>
<dbReference type="InterPro" id="IPR000644">
    <property type="entry name" value="CBS_dom"/>
</dbReference>